<gene>
    <name evidence="1" type="ORF">ColLi_00919</name>
</gene>
<evidence type="ECO:0000313" key="2">
    <source>
        <dbReference type="Proteomes" id="UP001055172"/>
    </source>
</evidence>
<dbReference type="Proteomes" id="UP001055172">
    <property type="component" value="Unassembled WGS sequence"/>
</dbReference>
<dbReference type="EMBL" id="BPPX01000002">
    <property type="protein sequence ID" value="GJC78081.1"/>
    <property type="molecule type" value="Genomic_DNA"/>
</dbReference>
<keyword evidence="2" id="KW-1185">Reference proteome</keyword>
<comment type="caution">
    <text evidence="1">The sequence shown here is derived from an EMBL/GenBank/DDBJ whole genome shotgun (WGS) entry which is preliminary data.</text>
</comment>
<evidence type="ECO:0000313" key="1">
    <source>
        <dbReference type="EMBL" id="GJC78081.1"/>
    </source>
</evidence>
<name>A0AA37GCS9_9PEZI</name>
<sequence length="275" mass="32200">MASNSHDQFSADQAPSQSHYAISSYGNDDDDVFYIVQAVLHTLNEHNVRSPRVTKTMVRMFASRVFHNWNTDRPIPVPADRPHQLTPDRCSLRFRRILISSPPLIRRRDTNSRKSLISFSEPPAHRRRGQPAFLRPVIGIRTHRCGFGFMWTDSQGGKLPRCAVILDRGVTMWIACNLVQMHYDRNEHKRIMEWNTNRAIYWARQRLLNFARNLNSIFIYENGNRYRCADEYVHSLQRALLCRDVLEQLHDTAEDRHLEPFEGTASWGWREPSNS</sequence>
<dbReference type="AlphaFoldDB" id="A0AA37GCS9"/>
<accession>A0AA37GCS9</accession>
<organism evidence="1 2">
    <name type="scientific">Colletotrichum liriopes</name>
    <dbReference type="NCBI Taxonomy" id="708192"/>
    <lineage>
        <taxon>Eukaryota</taxon>
        <taxon>Fungi</taxon>
        <taxon>Dikarya</taxon>
        <taxon>Ascomycota</taxon>
        <taxon>Pezizomycotina</taxon>
        <taxon>Sordariomycetes</taxon>
        <taxon>Hypocreomycetidae</taxon>
        <taxon>Glomerellales</taxon>
        <taxon>Glomerellaceae</taxon>
        <taxon>Colletotrichum</taxon>
        <taxon>Colletotrichum spaethianum species complex</taxon>
    </lineage>
</organism>
<protein>
    <submittedName>
        <fullName evidence="1">Uncharacterized protein</fullName>
    </submittedName>
</protein>
<proteinExistence type="predicted"/>
<reference evidence="1 2" key="1">
    <citation type="submission" date="2021-07" db="EMBL/GenBank/DDBJ databases">
        <title>Genome data of Colletotrichum spaethianum.</title>
        <authorList>
            <person name="Utami Y.D."/>
            <person name="Hiruma K."/>
        </authorList>
    </citation>
    <scope>NUCLEOTIDE SEQUENCE [LARGE SCALE GENOMIC DNA]</scope>
    <source>
        <strain evidence="1 2">MAFF 242679</strain>
    </source>
</reference>